<comment type="caution">
    <text evidence="2">The sequence shown here is derived from an EMBL/GenBank/DDBJ whole genome shotgun (WGS) entry which is preliminary data.</text>
</comment>
<dbReference type="InterPro" id="IPR043128">
    <property type="entry name" value="Rev_trsase/Diguanyl_cyclase"/>
</dbReference>
<dbReference type="PROSITE" id="PS50887">
    <property type="entry name" value="GGDEF"/>
    <property type="match status" value="1"/>
</dbReference>
<dbReference type="InterPro" id="IPR029787">
    <property type="entry name" value="Nucleotide_cyclase"/>
</dbReference>
<dbReference type="RefSeq" id="WP_197001275.1">
    <property type="nucleotide sequence ID" value="NZ_BONS01000045.1"/>
</dbReference>
<dbReference type="EMBL" id="JADOUF010000001">
    <property type="protein sequence ID" value="MBG6133983.1"/>
    <property type="molecule type" value="Genomic_DNA"/>
</dbReference>
<name>A0A8J7G5D7_9ACTN</name>
<proteinExistence type="predicted"/>
<organism evidence="2 3">
    <name type="scientific">Longispora fulva</name>
    <dbReference type="NCBI Taxonomy" id="619741"/>
    <lineage>
        <taxon>Bacteria</taxon>
        <taxon>Bacillati</taxon>
        <taxon>Actinomycetota</taxon>
        <taxon>Actinomycetes</taxon>
        <taxon>Micromonosporales</taxon>
        <taxon>Micromonosporaceae</taxon>
        <taxon>Longispora</taxon>
    </lineage>
</organism>
<dbReference type="Proteomes" id="UP000622552">
    <property type="component" value="Unassembled WGS sequence"/>
</dbReference>
<dbReference type="PANTHER" id="PTHR44757">
    <property type="entry name" value="DIGUANYLATE CYCLASE DGCP"/>
    <property type="match status" value="1"/>
</dbReference>
<dbReference type="SMART" id="SM00267">
    <property type="entry name" value="GGDEF"/>
    <property type="match status" value="1"/>
</dbReference>
<feature type="domain" description="GGDEF" evidence="1">
    <location>
        <begin position="62"/>
        <end position="197"/>
    </location>
</feature>
<dbReference type="AlphaFoldDB" id="A0A8J7G5D7"/>
<dbReference type="SUPFAM" id="SSF55073">
    <property type="entry name" value="Nucleotide cyclase"/>
    <property type="match status" value="1"/>
</dbReference>
<keyword evidence="3" id="KW-1185">Reference proteome</keyword>
<accession>A0A8J7G5D7</accession>
<dbReference type="NCBIfam" id="TIGR00254">
    <property type="entry name" value="GGDEF"/>
    <property type="match status" value="1"/>
</dbReference>
<reference evidence="2" key="1">
    <citation type="submission" date="2020-11" db="EMBL/GenBank/DDBJ databases">
        <title>Sequencing the genomes of 1000 actinobacteria strains.</title>
        <authorList>
            <person name="Klenk H.-P."/>
        </authorList>
    </citation>
    <scope>NUCLEOTIDE SEQUENCE</scope>
    <source>
        <strain evidence="2">DSM 45356</strain>
    </source>
</reference>
<evidence type="ECO:0000259" key="1">
    <source>
        <dbReference type="PROSITE" id="PS50887"/>
    </source>
</evidence>
<evidence type="ECO:0000313" key="2">
    <source>
        <dbReference type="EMBL" id="MBG6133983.1"/>
    </source>
</evidence>
<evidence type="ECO:0000313" key="3">
    <source>
        <dbReference type="Proteomes" id="UP000622552"/>
    </source>
</evidence>
<dbReference type="Pfam" id="PF00990">
    <property type="entry name" value="GGDEF"/>
    <property type="match status" value="1"/>
</dbReference>
<dbReference type="Gene3D" id="3.30.70.270">
    <property type="match status" value="1"/>
</dbReference>
<protein>
    <submittedName>
        <fullName evidence="2">Diguanylate cyclase (GGDEF)-like protein</fullName>
    </submittedName>
</protein>
<dbReference type="PANTHER" id="PTHR44757:SF2">
    <property type="entry name" value="BIOFILM ARCHITECTURE MAINTENANCE PROTEIN MBAA"/>
    <property type="match status" value="1"/>
</dbReference>
<sequence length="228" mass="24345">MQALVTVAGWGIAAALGVCCLRQAARTRAARYATLHDARTGLLNADGWEHTAGAAVQTSAGRRWVVIAADGDDFKAVNDTLGHAVGHRVLAEYARRLAEFAPRGSVVARTGGDEFALLLPCPRHATDSTWLDPTLTALHHRLRRPFAVDGTPVAMSMSLGAAIVTGHLPLDQVLDAADHAMYGCKRSGIPQIAALDARAPARRRGDHTRDVKHHPHPAAAAWYLRKAA</sequence>
<dbReference type="InterPro" id="IPR000160">
    <property type="entry name" value="GGDEF_dom"/>
</dbReference>
<dbReference type="CDD" id="cd01949">
    <property type="entry name" value="GGDEF"/>
    <property type="match status" value="1"/>
</dbReference>
<gene>
    <name evidence="2" type="ORF">IW245_000177</name>
</gene>
<dbReference type="InterPro" id="IPR052155">
    <property type="entry name" value="Biofilm_reg_signaling"/>
</dbReference>